<keyword evidence="1" id="KW-0472">Membrane</keyword>
<reference evidence="2 3" key="1">
    <citation type="submission" date="2019-05" db="EMBL/GenBank/DDBJ databases">
        <title>Another draft genome of Portunus trituberculatus and its Hox gene families provides insights of decapod evolution.</title>
        <authorList>
            <person name="Jeong J.-H."/>
            <person name="Song I."/>
            <person name="Kim S."/>
            <person name="Choi T."/>
            <person name="Kim D."/>
            <person name="Ryu S."/>
            <person name="Kim W."/>
        </authorList>
    </citation>
    <scope>NUCLEOTIDE SEQUENCE [LARGE SCALE GENOMIC DNA]</scope>
    <source>
        <tissue evidence="2">Muscle</tissue>
    </source>
</reference>
<name>A0A5B7JG87_PORTR</name>
<evidence type="ECO:0000256" key="1">
    <source>
        <dbReference type="SAM" id="Phobius"/>
    </source>
</evidence>
<dbReference type="Proteomes" id="UP000324222">
    <property type="component" value="Unassembled WGS sequence"/>
</dbReference>
<keyword evidence="1" id="KW-0812">Transmembrane</keyword>
<accession>A0A5B7JG87</accession>
<dbReference type="EMBL" id="VSRR010103497">
    <property type="protein sequence ID" value="MPC95780.1"/>
    <property type="molecule type" value="Genomic_DNA"/>
</dbReference>
<comment type="caution">
    <text evidence="2">The sequence shown here is derived from an EMBL/GenBank/DDBJ whole genome shotgun (WGS) entry which is preliminary data.</text>
</comment>
<gene>
    <name evidence="2" type="ORF">E2C01_091006</name>
</gene>
<dbReference type="AlphaFoldDB" id="A0A5B7JG87"/>
<evidence type="ECO:0000313" key="3">
    <source>
        <dbReference type="Proteomes" id="UP000324222"/>
    </source>
</evidence>
<organism evidence="2 3">
    <name type="scientific">Portunus trituberculatus</name>
    <name type="common">Swimming crab</name>
    <name type="synonym">Neptunus trituberculatus</name>
    <dbReference type="NCBI Taxonomy" id="210409"/>
    <lineage>
        <taxon>Eukaryota</taxon>
        <taxon>Metazoa</taxon>
        <taxon>Ecdysozoa</taxon>
        <taxon>Arthropoda</taxon>
        <taxon>Crustacea</taxon>
        <taxon>Multicrustacea</taxon>
        <taxon>Malacostraca</taxon>
        <taxon>Eumalacostraca</taxon>
        <taxon>Eucarida</taxon>
        <taxon>Decapoda</taxon>
        <taxon>Pleocyemata</taxon>
        <taxon>Brachyura</taxon>
        <taxon>Eubrachyura</taxon>
        <taxon>Portunoidea</taxon>
        <taxon>Portunidae</taxon>
        <taxon>Portuninae</taxon>
        <taxon>Portunus</taxon>
    </lineage>
</organism>
<keyword evidence="1" id="KW-1133">Transmembrane helix</keyword>
<keyword evidence="3" id="KW-1185">Reference proteome</keyword>
<feature type="transmembrane region" description="Helical" evidence="1">
    <location>
        <begin position="82"/>
        <end position="104"/>
    </location>
</feature>
<evidence type="ECO:0000313" key="2">
    <source>
        <dbReference type="EMBL" id="MPC95780.1"/>
    </source>
</evidence>
<sequence length="132" mass="15187">MNHSVYYTITQTSYGQQIHLREAASVRFALILACLFYGYAGITPTRSLDFAPQSHQQLYIQPLQCTFNTCEDILSWSNIQDLFGLLISVITNLLFIPIYTSLFIPKRNRMHYASSRLYCQDYSNSTVLNSQV</sequence>
<proteinExistence type="predicted"/>
<protein>
    <submittedName>
        <fullName evidence="2">Uncharacterized protein</fullName>
    </submittedName>
</protein>
<feature type="transmembrane region" description="Helical" evidence="1">
    <location>
        <begin position="24"/>
        <end position="42"/>
    </location>
</feature>